<dbReference type="STRING" id="200361.A0A453NUU6"/>
<reference evidence="3" key="2">
    <citation type="journal article" date="2017" name="Nat. Plants">
        <title>The Aegilops tauschii genome reveals multiple impacts of transposons.</title>
        <authorList>
            <person name="Zhao G."/>
            <person name="Zou C."/>
            <person name="Li K."/>
            <person name="Wang K."/>
            <person name="Li T."/>
            <person name="Gao L."/>
            <person name="Zhang X."/>
            <person name="Wang H."/>
            <person name="Yang Z."/>
            <person name="Liu X."/>
            <person name="Jiang W."/>
            <person name="Mao L."/>
            <person name="Kong X."/>
            <person name="Jiao Y."/>
            <person name="Jia J."/>
        </authorList>
    </citation>
    <scope>NUCLEOTIDE SEQUENCE [LARGE SCALE GENOMIC DNA]</scope>
    <source>
        <strain evidence="3">cv. AL8/78</strain>
    </source>
</reference>
<reference evidence="3" key="1">
    <citation type="journal article" date="2014" name="Science">
        <title>Ancient hybridizations among the ancestral genomes of bread wheat.</title>
        <authorList>
            <consortium name="International Wheat Genome Sequencing Consortium,"/>
            <person name="Marcussen T."/>
            <person name="Sandve S.R."/>
            <person name="Heier L."/>
            <person name="Spannagl M."/>
            <person name="Pfeifer M."/>
            <person name="Jakobsen K.S."/>
            <person name="Wulff B.B."/>
            <person name="Steuernagel B."/>
            <person name="Mayer K.F."/>
            <person name="Olsen O.A."/>
        </authorList>
    </citation>
    <scope>NUCLEOTIDE SEQUENCE [LARGE SCALE GENOMIC DNA]</scope>
    <source>
        <strain evidence="3">cv. AL8/78</strain>
    </source>
</reference>
<reference evidence="2" key="4">
    <citation type="submission" date="2019-03" db="UniProtKB">
        <authorList>
            <consortium name="EnsemblPlants"/>
        </authorList>
    </citation>
    <scope>IDENTIFICATION</scope>
</reference>
<feature type="domain" description="Reverse transcriptase zinc-binding" evidence="1">
    <location>
        <begin position="5"/>
        <end position="73"/>
    </location>
</feature>
<reference evidence="2" key="5">
    <citation type="journal article" date="2021" name="G3 (Bethesda)">
        <title>Aegilops tauschii genome assembly Aet v5.0 features greater sequence contiguity and improved annotation.</title>
        <authorList>
            <person name="Wang L."/>
            <person name="Zhu T."/>
            <person name="Rodriguez J.C."/>
            <person name="Deal K.R."/>
            <person name="Dubcovsky J."/>
            <person name="McGuire P.E."/>
            <person name="Lux T."/>
            <person name="Spannagl M."/>
            <person name="Mayer K.F.X."/>
            <person name="Baldrich P."/>
            <person name="Meyers B.C."/>
            <person name="Huo N."/>
            <person name="Gu Y.Q."/>
            <person name="Zhou H."/>
            <person name="Devos K.M."/>
            <person name="Bennetzen J.L."/>
            <person name="Unver T."/>
            <person name="Budak H."/>
            <person name="Gulick P.J."/>
            <person name="Galiba G."/>
            <person name="Kalapos B."/>
            <person name="Nelson D.R."/>
            <person name="Li P."/>
            <person name="You F.M."/>
            <person name="Luo M.C."/>
            <person name="Dvorak J."/>
        </authorList>
    </citation>
    <scope>NUCLEOTIDE SEQUENCE [LARGE SCALE GENOMIC DNA]</scope>
    <source>
        <strain evidence="2">cv. AL8/78</strain>
    </source>
</reference>
<evidence type="ECO:0000313" key="3">
    <source>
        <dbReference type="Proteomes" id="UP000015105"/>
    </source>
</evidence>
<organism evidence="2 3">
    <name type="scientific">Aegilops tauschii subsp. strangulata</name>
    <name type="common">Goatgrass</name>
    <dbReference type="NCBI Taxonomy" id="200361"/>
    <lineage>
        <taxon>Eukaryota</taxon>
        <taxon>Viridiplantae</taxon>
        <taxon>Streptophyta</taxon>
        <taxon>Embryophyta</taxon>
        <taxon>Tracheophyta</taxon>
        <taxon>Spermatophyta</taxon>
        <taxon>Magnoliopsida</taxon>
        <taxon>Liliopsida</taxon>
        <taxon>Poales</taxon>
        <taxon>Poaceae</taxon>
        <taxon>BOP clade</taxon>
        <taxon>Pooideae</taxon>
        <taxon>Triticodae</taxon>
        <taxon>Triticeae</taxon>
        <taxon>Triticinae</taxon>
        <taxon>Aegilops</taxon>
    </lineage>
</organism>
<dbReference type="Pfam" id="PF13966">
    <property type="entry name" value="zf-RVT"/>
    <property type="match status" value="1"/>
</dbReference>
<dbReference type="Gramene" id="AET6Gv20490800.2">
    <property type="protein sequence ID" value="AET6Gv20490800.2"/>
    <property type="gene ID" value="AET6Gv20490800"/>
</dbReference>
<name>A0A453NUU6_AEGTS</name>
<dbReference type="EnsemblPlants" id="AET6Gv20490800.2">
    <property type="protein sequence ID" value="AET6Gv20490800.2"/>
    <property type="gene ID" value="AET6Gv20490800"/>
</dbReference>
<evidence type="ECO:0000313" key="2">
    <source>
        <dbReference type="EnsemblPlants" id="AET6Gv20490800.2"/>
    </source>
</evidence>
<accession>A0A453NUU6</accession>
<dbReference type="InterPro" id="IPR026960">
    <property type="entry name" value="RVT-Znf"/>
</dbReference>
<keyword evidence="3" id="KW-1185">Reference proteome</keyword>
<reference evidence="2" key="3">
    <citation type="journal article" date="2017" name="Nature">
        <title>Genome sequence of the progenitor of the wheat D genome Aegilops tauschii.</title>
        <authorList>
            <person name="Luo M.C."/>
            <person name="Gu Y.Q."/>
            <person name="Puiu D."/>
            <person name="Wang H."/>
            <person name="Twardziok S.O."/>
            <person name="Deal K.R."/>
            <person name="Huo N."/>
            <person name="Zhu T."/>
            <person name="Wang L."/>
            <person name="Wang Y."/>
            <person name="McGuire P.E."/>
            <person name="Liu S."/>
            <person name="Long H."/>
            <person name="Ramasamy R.K."/>
            <person name="Rodriguez J.C."/>
            <person name="Van S.L."/>
            <person name="Yuan L."/>
            <person name="Wang Z."/>
            <person name="Xia Z."/>
            <person name="Xiao L."/>
            <person name="Anderson O.D."/>
            <person name="Ouyang S."/>
            <person name="Liang Y."/>
            <person name="Zimin A.V."/>
            <person name="Pertea G."/>
            <person name="Qi P."/>
            <person name="Bennetzen J.L."/>
            <person name="Dai X."/>
            <person name="Dawson M.W."/>
            <person name="Muller H.G."/>
            <person name="Kugler K."/>
            <person name="Rivarola-Duarte L."/>
            <person name="Spannagl M."/>
            <person name="Mayer K.F.X."/>
            <person name="Lu F.H."/>
            <person name="Bevan M.W."/>
            <person name="Leroy P."/>
            <person name="Li P."/>
            <person name="You F.M."/>
            <person name="Sun Q."/>
            <person name="Liu Z."/>
            <person name="Lyons E."/>
            <person name="Wicker T."/>
            <person name="Salzberg S.L."/>
            <person name="Devos K.M."/>
            <person name="Dvorak J."/>
        </authorList>
    </citation>
    <scope>NUCLEOTIDE SEQUENCE [LARGE SCALE GENOMIC DNA]</scope>
    <source>
        <strain evidence="2">cv. AL8/78</strain>
    </source>
</reference>
<dbReference type="Proteomes" id="UP000015105">
    <property type="component" value="Chromosome 6D"/>
</dbReference>
<proteinExistence type="predicted"/>
<protein>
    <recommendedName>
        <fullName evidence="1">Reverse transcriptase zinc-binding domain-containing protein</fullName>
    </recommendedName>
</protein>
<evidence type="ECO:0000259" key="1">
    <source>
        <dbReference type="Pfam" id="PF13966"/>
    </source>
</evidence>
<sequence>APVAFEWLWKAKCIPRIKVFGWFLLSDRLNTRNMLKRRHYNIGDNLDCLLCGQPVEETVEHLFFHCDFSKACWDT</sequence>
<dbReference type="AlphaFoldDB" id="A0A453NUU6"/>